<keyword evidence="9" id="KW-1185">Reference proteome</keyword>
<keyword evidence="2" id="KW-0663">Pyridoxal phosphate</keyword>
<organism evidence="8 9">
    <name type="scientific">Notoacmeibacter marinus</name>
    <dbReference type="NCBI Taxonomy" id="1876515"/>
    <lineage>
        <taxon>Bacteria</taxon>
        <taxon>Pseudomonadati</taxon>
        <taxon>Pseudomonadota</taxon>
        <taxon>Alphaproteobacteria</taxon>
        <taxon>Hyphomicrobiales</taxon>
        <taxon>Notoacmeibacteraceae</taxon>
        <taxon>Notoacmeibacter</taxon>
    </lineage>
</organism>
<evidence type="ECO:0000256" key="6">
    <source>
        <dbReference type="SAM" id="MobiDB-lite"/>
    </source>
</evidence>
<evidence type="ECO:0000256" key="2">
    <source>
        <dbReference type="ARBA" id="ARBA00022898"/>
    </source>
</evidence>
<dbReference type="GO" id="GO:0030170">
    <property type="term" value="F:pyridoxal phosphate binding"/>
    <property type="evidence" value="ECO:0007669"/>
    <property type="project" value="InterPro"/>
</dbReference>
<dbReference type="PROSITE" id="PS50949">
    <property type="entry name" value="HTH_GNTR"/>
    <property type="match status" value="1"/>
</dbReference>
<dbReference type="CDD" id="cd00609">
    <property type="entry name" value="AAT_like"/>
    <property type="match status" value="1"/>
</dbReference>
<feature type="domain" description="HTH gntR-type" evidence="7">
    <location>
        <begin position="20"/>
        <end position="88"/>
    </location>
</feature>
<dbReference type="SUPFAM" id="SSF46785">
    <property type="entry name" value="Winged helix' DNA-binding domain"/>
    <property type="match status" value="1"/>
</dbReference>
<dbReference type="GO" id="GO:0003677">
    <property type="term" value="F:DNA binding"/>
    <property type="evidence" value="ECO:0007669"/>
    <property type="project" value="UniProtKB-KW"/>
</dbReference>
<dbReference type="InterPro" id="IPR051446">
    <property type="entry name" value="HTH_trans_reg/aminotransferase"/>
</dbReference>
<accession>A0A231V1S7</accession>
<dbReference type="InterPro" id="IPR004839">
    <property type="entry name" value="Aminotransferase_I/II_large"/>
</dbReference>
<dbReference type="SUPFAM" id="SSF53383">
    <property type="entry name" value="PLP-dependent transferases"/>
    <property type="match status" value="1"/>
</dbReference>
<dbReference type="Pfam" id="PF00392">
    <property type="entry name" value="GntR"/>
    <property type="match status" value="1"/>
</dbReference>
<evidence type="ECO:0000313" key="9">
    <source>
        <dbReference type="Proteomes" id="UP000215405"/>
    </source>
</evidence>
<evidence type="ECO:0000256" key="5">
    <source>
        <dbReference type="ARBA" id="ARBA00023163"/>
    </source>
</evidence>
<dbReference type="PANTHER" id="PTHR46577">
    <property type="entry name" value="HTH-TYPE TRANSCRIPTIONAL REGULATORY PROTEIN GABR"/>
    <property type="match status" value="1"/>
</dbReference>
<dbReference type="AlphaFoldDB" id="A0A231V1S7"/>
<dbReference type="Pfam" id="PF00155">
    <property type="entry name" value="Aminotran_1_2"/>
    <property type="match status" value="1"/>
</dbReference>
<comment type="caution">
    <text evidence="8">The sequence shown here is derived from an EMBL/GenBank/DDBJ whole genome shotgun (WGS) entry which is preliminary data.</text>
</comment>
<evidence type="ECO:0000256" key="4">
    <source>
        <dbReference type="ARBA" id="ARBA00023125"/>
    </source>
</evidence>
<dbReference type="SMART" id="SM00345">
    <property type="entry name" value="HTH_GNTR"/>
    <property type="match status" value="1"/>
</dbReference>
<dbReference type="InterPro" id="IPR015424">
    <property type="entry name" value="PyrdxlP-dep_Trfase"/>
</dbReference>
<evidence type="ECO:0000256" key="3">
    <source>
        <dbReference type="ARBA" id="ARBA00023015"/>
    </source>
</evidence>
<keyword evidence="4" id="KW-0238">DNA-binding</keyword>
<dbReference type="Gene3D" id="3.40.640.10">
    <property type="entry name" value="Type I PLP-dependent aspartate aminotransferase-like (Major domain)"/>
    <property type="match status" value="1"/>
</dbReference>
<protein>
    <submittedName>
        <fullName evidence="8">GntR family transcriptional regulator</fullName>
    </submittedName>
</protein>
<sequence length="482" mass="52834">MGRIRRGSAIMIEVIDDATQPLFINLARSITGEIERGRLKPGDALPGTRTLAKTLKLHRNTVDAAYQELMMQGWLVARSSRGTFVANDLPEGQTLSGKKPPVRKANRSEKTATERPLLRLSDGVPDARLLPNVALARAFRRTLTSSAFLSNAGYGDPRGCQALRASLAEYLMEERGLAPSPDDVLVTRGSQMALFLAASATLEPGQAIAVEQPGYPLAWSAFRAANARVIPVPVDIQGLCVDRLADLAKNEPALKAVYLTPHHQYPTTVTMGAGRRLKLLQIARQYGLTILEDDYDHEYRFEGRPVLSLAARAGTDTRVIYIGSLSKLLAPALRIGYAIASPAMIERMADRREAIDRQGDVPLEQALANLIDDGELRRHARKARRIYRSRRDYLADELLRRLNDAVSFDVPAGGLAIWLRVANGLSAETWANNAAQAGLAIAPGLRFVLDTQHAPEAFRIGYASLDEGDLRRAVDILARTRP</sequence>
<reference evidence="9" key="1">
    <citation type="journal article" date="2017" name="Int. J. Syst. Evol. Microbiol.">
        <title>Notoacmeibacter marinus gen. nov., sp. nov., isolated from the gut of a limpet and proposal of Notoacmeibacteraceae fam. nov. in the order Rhizobiales of the class Alphaproteobacteria.</title>
        <authorList>
            <person name="Huang Z."/>
            <person name="Guo F."/>
            <person name="Lai Q."/>
        </authorList>
    </citation>
    <scope>NUCLEOTIDE SEQUENCE [LARGE SCALE GENOMIC DNA]</scope>
    <source>
        <strain evidence="9">XMTR2A4</strain>
    </source>
</reference>
<dbReference type="Proteomes" id="UP000215405">
    <property type="component" value="Unassembled WGS sequence"/>
</dbReference>
<name>A0A231V1S7_9HYPH</name>
<comment type="similarity">
    <text evidence="1">In the C-terminal section; belongs to the class-I pyridoxal-phosphate-dependent aminotransferase family.</text>
</comment>
<dbReference type="InterPro" id="IPR036388">
    <property type="entry name" value="WH-like_DNA-bd_sf"/>
</dbReference>
<dbReference type="InterPro" id="IPR036390">
    <property type="entry name" value="WH_DNA-bd_sf"/>
</dbReference>
<evidence type="ECO:0000259" key="7">
    <source>
        <dbReference type="PROSITE" id="PS50949"/>
    </source>
</evidence>
<proteinExistence type="inferred from homology"/>
<gene>
    <name evidence="8" type="ORF">B7H23_04200</name>
</gene>
<keyword evidence="3" id="KW-0805">Transcription regulation</keyword>
<dbReference type="EMBL" id="NBYO01000001">
    <property type="protein sequence ID" value="OXT02132.1"/>
    <property type="molecule type" value="Genomic_DNA"/>
</dbReference>
<evidence type="ECO:0000313" key="8">
    <source>
        <dbReference type="EMBL" id="OXT02132.1"/>
    </source>
</evidence>
<evidence type="ECO:0000256" key="1">
    <source>
        <dbReference type="ARBA" id="ARBA00005384"/>
    </source>
</evidence>
<dbReference type="PANTHER" id="PTHR46577:SF1">
    <property type="entry name" value="HTH-TYPE TRANSCRIPTIONAL REGULATORY PROTEIN GABR"/>
    <property type="match status" value="1"/>
</dbReference>
<dbReference type="InterPro" id="IPR015421">
    <property type="entry name" value="PyrdxlP-dep_Trfase_major"/>
</dbReference>
<dbReference type="Gene3D" id="1.10.10.10">
    <property type="entry name" value="Winged helix-like DNA-binding domain superfamily/Winged helix DNA-binding domain"/>
    <property type="match status" value="1"/>
</dbReference>
<dbReference type="InterPro" id="IPR000524">
    <property type="entry name" value="Tscrpt_reg_HTH_GntR"/>
</dbReference>
<feature type="region of interest" description="Disordered" evidence="6">
    <location>
        <begin position="89"/>
        <end position="113"/>
    </location>
</feature>
<dbReference type="CDD" id="cd07377">
    <property type="entry name" value="WHTH_GntR"/>
    <property type="match status" value="1"/>
</dbReference>
<dbReference type="GO" id="GO:0003700">
    <property type="term" value="F:DNA-binding transcription factor activity"/>
    <property type="evidence" value="ECO:0007669"/>
    <property type="project" value="InterPro"/>
</dbReference>
<keyword evidence="5" id="KW-0804">Transcription</keyword>